<protein>
    <recommendedName>
        <fullName evidence="9">C2H2-type domain-containing protein</fullName>
    </recommendedName>
</protein>
<feature type="domain" description="C2H2-type" evidence="9">
    <location>
        <begin position="231"/>
        <end position="258"/>
    </location>
</feature>
<reference evidence="11" key="1">
    <citation type="submission" date="2022-10" db="EMBL/GenBank/DDBJ databases">
        <title>Genome assembly of Pristionchus species.</title>
        <authorList>
            <person name="Yoshida K."/>
            <person name="Sommer R.J."/>
        </authorList>
    </citation>
    <scope>NUCLEOTIDE SEQUENCE [LARGE SCALE GENOMIC DNA]</scope>
    <source>
        <strain evidence="11">RS5460</strain>
    </source>
</reference>
<evidence type="ECO:0000256" key="5">
    <source>
        <dbReference type="ARBA" id="ARBA00022833"/>
    </source>
</evidence>
<dbReference type="GO" id="GO:0005634">
    <property type="term" value="C:nucleus"/>
    <property type="evidence" value="ECO:0007669"/>
    <property type="project" value="UniProtKB-SubCell"/>
</dbReference>
<dbReference type="Gene3D" id="3.30.160.60">
    <property type="entry name" value="Classic Zinc Finger"/>
    <property type="match status" value="2"/>
</dbReference>
<keyword evidence="5" id="KW-0862">Zinc</keyword>
<accession>A0AAN4Z2U3</accession>
<keyword evidence="11" id="KW-1185">Reference proteome</keyword>
<feature type="domain" description="C2H2-type" evidence="9">
    <location>
        <begin position="286"/>
        <end position="304"/>
    </location>
</feature>
<gene>
    <name evidence="10" type="ORF">PMAYCL1PPCAC_03046</name>
</gene>
<dbReference type="InterPro" id="IPR050888">
    <property type="entry name" value="ZnF_C2H2-type_TF"/>
</dbReference>
<dbReference type="EMBL" id="BTRK01000001">
    <property type="protein sequence ID" value="GMR32851.1"/>
    <property type="molecule type" value="Genomic_DNA"/>
</dbReference>
<evidence type="ECO:0000256" key="3">
    <source>
        <dbReference type="ARBA" id="ARBA00022737"/>
    </source>
</evidence>
<feature type="domain" description="C2H2-type" evidence="9">
    <location>
        <begin position="190"/>
        <end position="219"/>
    </location>
</feature>
<comment type="subcellular location">
    <subcellularLocation>
        <location evidence="1">Nucleus</location>
    </subcellularLocation>
</comment>
<dbReference type="GO" id="GO:0008270">
    <property type="term" value="F:zinc ion binding"/>
    <property type="evidence" value="ECO:0007669"/>
    <property type="project" value="UniProtKB-KW"/>
</dbReference>
<dbReference type="PROSITE" id="PS50157">
    <property type="entry name" value="ZINC_FINGER_C2H2_2"/>
    <property type="match status" value="3"/>
</dbReference>
<evidence type="ECO:0000256" key="8">
    <source>
        <dbReference type="SAM" id="MobiDB-lite"/>
    </source>
</evidence>
<dbReference type="Proteomes" id="UP001328107">
    <property type="component" value="Unassembled WGS sequence"/>
</dbReference>
<sequence length="312" mass="35436">MIVERKGTGAENLKYAVDSLSCERSFALKTEKEGEIPLRKHVYRLCEALEITIESVIGKKNEEMKPVETTTAVAPIEMKFTEEVPEDQLDGVVKDEVFDSSYLLPRDDRAEMPSTSHYSTNSFFDHKEGDLTNMDSVSAGSSHSMYSEGMGSGIVKEEEDEPYYLMEEDKPTSSRASTSPDAEPPIVDPNQCPLCDARFVRARDLKRHLKTIDHSVKRTARKFNPNRRKWYKCDKCPAEFTRVDNLNRHLGIHNGNVSLIQCPHCEAVLSSNLKGHLREVHKIDPYACELCGETFARQAQLKDHNMFVCKLF</sequence>
<evidence type="ECO:0000256" key="6">
    <source>
        <dbReference type="ARBA" id="ARBA00023242"/>
    </source>
</evidence>
<dbReference type="PANTHER" id="PTHR24406">
    <property type="entry name" value="TRANSCRIPTIONAL REPRESSOR CTCFL-RELATED"/>
    <property type="match status" value="1"/>
</dbReference>
<organism evidence="10 11">
    <name type="scientific">Pristionchus mayeri</name>
    <dbReference type="NCBI Taxonomy" id="1317129"/>
    <lineage>
        <taxon>Eukaryota</taxon>
        <taxon>Metazoa</taxon>
        <taxon>Ecdysozoa</taxon>
        <taxon>Nematoda</taxon>
        <taxon>Chromadorea</taxon>
        <taxon>Rhabditida</taxon>
        <taxon>Rhabditina</taxon>
        <taxon>Diplogasteromorpha</taxon>
        <taxon>Diplogasteroidea</taxon>
        <taxon>Neodiplogasteridae</taxon>
        <taxon>Pristionchus</taxon>
    </lineage>
</organism>
<dbReference type="SUPFAM" id="SSF57667">
    <property type="entry name" value="beta-beta-alpha zinc fingers"/>
    <property type="match status" value="2"/>
</dbReference>
<evidence type="ECO:0000313" key="11">
    <source>
        <dbReference type="Proteomes" id="UP001328107"/>
    </source>
</evidence>
<keyword evidence="3" id="KW-0677">Repeat</keyword>
<evidence type="ECO:0000313" key="10">
    <source>
        <dbReference type="EMBL" id="GMR32851.1"/>
    </source>
</evidence>
<evidence type="ECO:0000256" key="2">
    <source>
        <dbReference type="ARBA" id="ARBA00022723"/>
    </source>
</evidence>
<dbReference type="InterPro" id="IPR036236">
    <property type="entry name" value="Znf_C2H2_sf"/>
</dbReference>
<feature type="region of interest" description="Disordered" evidence="8">
    <location>
        <begin position="167"/>
        <end position="187"/>
    </location>
</feature>
<keyword evidence="4 7" id="KW-0863">Zinc-finger</keyword>
<dbReference type="InterPro" id="IPR013087">
    <property type="entry name" value="Znf_C2H2_type"/>
</dbReference>
<dbReference type="Pfam" id="PF00096">
    <property type="entry name" value="zf-C2H2"/>
    <property type="match status" value="3"/>
</dbReference>
<dbReference type="PROSITE" id="PS00028">
    <property type="entry name" value="ZINC_FINGER_C2H2_1"/>
    <property type="match status" value="2"/>
</dbReference>
<comment type="caution">
    <text evidence="10">The sequence shown here is derived from an EMBL/GenBank/DDBJ whole genome shotgun (WGS) entry which is preliminary data.</text>
</comment>
<evidence type="ECO:0000256" key="1">
    <source>
        <dbReference type="ARBA" id="ARBA00004123"/>
    </source>
</evidence>
<evidence type="ECO:0000256" key="7">
    <source>
        <dbReference type="PROSITE-ProRule" id="PRU00042"/>
    </source>
</evidence>
<keyword evidence="6" id="KW-0539">Nucleus</keyword>
<keyword evidence="2" id="KW-0479">Metal-binding</keyword>
<proteinExistence type="predicted"/>
<dbReference type="SMART" id="SM00355">
    <property type="entry name" value="ZnF_C2H2"/>
    <property type="match status" value="4"/>
</dbReference>
<evidence type="ECO:0000256" key="4">
    <source>
        <dbReference type="ARBA" id="ARBA00022771"/>
    </source>
</evidence>
<name>A0AAN4Z2U3_9BILA</name>
<dbReference type="AlphaFoldDB" id="A0AAN4Z2U3"/>
<evidence type="ECO:0000259" key="9">
    <source>
        <dbReference type="PROSITE" id="PS50157"/>
    </source>
</evidence>